<gene>
    <name evidence="3" type="ORF">EI77_01269</name>
</gene>
<comment type="caution">
    <text evidence="3">The sequence shown here is derived from an EMBL/GenBank/DDBJ whole genome shotgun (WGS) entry which is preliminary data.</text>
</comment>
<evidence type="ECO:0000313" key="4">
    <source>
        <dbReference type="Proteomes" id="UP000295662"/>
    </source>
</evidence>
<evidence type="ECO:0000256" key="2">
    <source>
        <dbReference type="SAM" id="Phobius"/>
    </source>
</evidence>
<feature type="compositionally biased region" description="Low complexity" evidence="1">
    <location>
        <begin position="256"/>
        <end position="272"/>
    </location>
</feature>
<sequence length="272" mass="30714">MQVRFLSDGSEYRSYGGGSLSQKKEGGGIFWWAILITLLMGVATFCWFFSIMIFSHPEKPFHYKMLAKFKKLTPIRPYTIYTAPNGKSFGPRDILAEFYPYNYEQLSVRNDLFKRSYLKNYQHEQPVYLLGNFRVLNVRPLAASDVFTSGWIVRARSSELEDVDVELVMPGLTKETAPFATGDTFNLQKRSYASTLHVQRMDEDRICVTVVPLAYQALAKTGDEVLTLTPPDLLNMEAYWPITRDPGSEFSMSANKSAVDAAPSVDVAAAKP</sequence>
<evidence type="ECO:0000313" key="3">
    <source>
        <dbReference type="EMBL" id="TDU72804.1"/>
    </source>
</evidence>
<keyword evidence="2" id="KW-0812">Transmembrane</keyword>
<proteinExistence type="predicted"/>
<dbReference type="Proteomes" id="UP000295662">
    <property type="component" value="Unassembled WGS sequence"/>
</dbReference>
<feature type="transmembrane region" description="Helical" evidence="2">
    <location>
        <begin position="29"/>
        <end position="54"/>
    </location>
</feature>
<keyword evidence="4" id="KW-1185">Reference proteome</keyword>
<dbReference type="EMBL" id="SOCA01000002">
    <property type="protein sequence ID" value="TDU72804.1"/>
    <property type="molecule type" value="Genomic_DNA"/>
</dbReference>
<dbReference type="AlphaFoldDB" id="A0A4R7S3G3"/>
<protein>
    <submittedName>
        <fullName evidence="3">Uncharacterized protein</fullName>
    </submittedName>
</protein>
<keyword evidence="2" id="KW-1133">Transmembrane helix</keyword>
<organism evidence="3 4">
    <name type="scientific">Prosthecobacter fusiformis</name>
    <dbReference type="NCBI Taxonomy" id="48464"/>
    <lineage>
        <taxon>Bacteria</taxon>
        <taxon>Pseudomonadati</taxon>
        <taxon>Verrucomicrobiota</taxon>
        <taxon>Verrucomicrobiia</taxon>
        <taxon>Verrucomicrobiales</taxon>
        <taxon>Verrucomicrobiaceae</taxon>
        <taxon>Prosthecobacter</taxon>
    </lineage>
</organism>
<feature type="region of interest" description="Disordered" evidence="1">
    <location>
        <begin position="252"/>
        <end position="272"/>
    </location>
</feature>
<reference evidence="3 4" key="1">
    <citation type="submission" date="2019-03" db="EMBL/GenBank/DDBJ databases">
        <title>Genomic Encyclopedia of Archaeal and Bacterial Type Strains, Phase II (KMG-II): from individual species to whole genera.</title>
        <authorList>
            <person name="Goeker M."/>
        </authorList>
    </citation>
    <scope>NUCLEOTIDE SEQUENCE [LARGE SCALE GENOMIC DNA]</scope>
    <source>
        <strain evidence="3 4">ATCC 25309</strain>
    </source>
</reference>
<evidence type="ECO:0000256" key="1">
    <source>
        <dbReference type="SAM" id="MobiDB-lite"/>
    </source>
</evidence>
<accession>A0A4R7S3G3</accession>
<name>A0A4R7S3G3_9BACT</name>
<keyword evidence="2" id="KW-0472">Membrane</keyword>
<feature type="region of interest" description="Disordered" evidence="1">
    <location>
        <begin position="1"/>
        <end position="21"/>
    </location>
</feature>